<accession>A0A7K7NB73</accession>
<feature type="non-terminal residue" evidence="13">
    <location>
        <position position="1"/>
    </location>
</feature>
<evidence type="ECO:0000313" key="13">
    <source>
        <dbReference type="EMBL" id="NWZ52514.1"/>
    </source>
</evidence>
<evidence type="ECO:0000259" key="12">
    <source>
        <dbReference type="PROSITE" id="PS50262"/>
    </source>
</evidence>
<dbReference type="AlphaFoldDB" id="A0A7K7NB73"/>
<dbReference type="GO" id="GO:0004984">
    <property type="term" value="F:olfactory receptor activity"/>
    <property type="evidence" value="ECO:0007669"/>
    <property type="project" value="InterPro"/>
</dbReference>
<keyword evidence="11" id="KW-0716">Sensory transduction</keyword>
<evidence type="ECO:0000256" key="7">
    <source>
        <dbReference type="ARBA" id="ARBA00023170"/>
    </source>
</evidence>
<feature type="transmembrane region" description="Helical" evidence="11">
    <location>
        <begin position="60"/>
        <end position="80"/>
    </location>
</feature>
<dbReference type="GO" id="GO:0004930">
    <property type="term" value="F:G protein-coupled receptor activity"/>
    <property type="evidence" value="ECO:0007669"/>
    <property type="project" value="UniProtKB-KW"/>
</dbReference>
<dbReference type="Gene3D" id="1.20.1070.10">
    <property type="entry name" value="Rhodopsin 7-helix transmembrane proteins"/>
    <property type="match status" value="1"/>
</dbReference>
<feature type="transmembrane region" description="Helical" evidence="11">
    <location>
        <begin position="100"/>
        <end position="119"/>
    </location>
</feature>
<keyword evidence="3 10" id="KW-0812">Transmembrane</keyword>
<keyword evidence="7 10" id="KW-0675">Receptor</keyword>
<comment type="similarity">
    <text evidence="10">Belongs to the G-protein coupled receptor 1 family.</text>
</comment>
<evidence type="ECO:0000256" key="2">
    <source>
        <dbReference type="ARBA" id="ARBA00004141"/>
    </source>
</evidence>
<dbReference type="SUPFAM" id="SSF81321">
    <property type="entry name" value="Family A G protein-coupled receptor-like"/>
    <property type="match status" value="1"/>
</dbReference>
<dbReference type="EMBL" id="VZSQ01000084">
    <property type="protein sequence ID" value="NWZ52514.1"/>
    <property type="molecule type" value="Genomic_DNA"/>
</dbReference>
<feature type="transmembrane region" description="Helical" evidence="11">
    <location>
        <begin position="25"/>
        <end position="48"/>
    </location>
</feature>
<organism evidence="13 14">
    <name type="scientific">Haliaeetus albicilla</name>
    <name type="common">White-tailed sea-eagle</name>
    <name type="synonym">Falco albicilla</name>
    <dbReference type="NCBI Taxonomy" id="8969"/>
    <lineage>
        <taxon>Eukaryota</taxon>
        <taxon>Metazoa</taxon>
        <taxon>Chordata</taxon>
        <taxon>Craniata</taxon>
        <taxon>Vertebrata</taxon>
        <taxon>Euteleostomi</taxon>
        <taxon>Archelosauria</taxon>
        <taxon>Archosauria</taxon>
        <taxon>Dinosauria</taxon>
        <taxon>Saurischia</taxon>
        <taxon>Theropoda</taxon>
        <taxon>Coelurosauria</taxon>
        <taxon>Aves</taxon>
        <taxon>Neognathae</taxon>
        <taxon>Neoaves</taxon>
        <taxon>Telluraves</taxon>
        <taxon>Accipitrimorphae</taxon>
        <taxon>Accipitriformes</taxon>
        <taxon>Accipitridae</taxon>
        <taxon>Accipitrinae</taxon>
        <taxon>Haliaeetus</taxon>
    </lineage>
</organism>
<evidence type="ECO:0000256" key="11">
    <source>
        <dbReference type="RuleBase" id="RU363047"/>
    </source>
</evidence>
<dbReference type="PROSITE" id="PS50262">
    <property type="entry name" value="G_PROTEIN_RECEP_F1_2"/>
    <property type="match status" value="1"/>
</dbReference>
<dbReference type="InterPro" id="IPR000276">
    <property type="entry name" value="GPCR_Rhodpsn"/>
</dbReference>
<keyword evidence="11" id="KW-1003">Cell membrane</keyword>
<dbReference type="Pfam" id="PF13853">
    <property type="entry name" value="7tm_4"/>
    <property type="match status" value="1"/>
</dbReference>
<feature type="domain" description="G-protein coupled receptors family 1 profile" evidence="12">
    <location>
        <begin position="41"/>
        <end position="289"/>
    </location>
</feature>
<keyword evidence="4 11" id="KW-1133">Transmembrane helix</keyword>
<comment type="subcellular location">
    <subcellularLocation>
        <location evidence="11">Cell membrane</location>
        <topology evidence="11">Multi-pass membrane protein</topology>
    </subcellularLocation>
    <subcellularLocation>
        <location evidence="2">Membrane</location>
        <topology evidence="2">Multi-pass membrane protein</topology>
    </subcellularLocation>
</comment>
<evidence type="ECO:0000256" key="4">
    <source>
        <dbReference type="ARBA" id="ARBA00022989"/>
    </source>
</evidence>
<evidence type="ECO:0000256" key="10">
    <source>
        <dbReference type="RuleBase" id="RU000688"/>
    </source>
</evidence>
<evidence type="ECO:0000256" key="8">
    <source>
        <dbReference type="ARBA" id="ARBA00023180"/>
    </source>
</evidence>
<dbReference type="GO" id="GO:0005886">
    <property type="term" value="C:plasma membrane"/>
    <property type="evidence" value="ECO:0007669"/>
    <property type="project" value="UniProtKB-SubCell"/>
</dbReference>
<keyword evidence="6 11" id="KW-0472">Membrane</keyword>
<dbReference type="InterPro" id="IPR000725">
    <property type="entry name" value="Olfact_rcpt"/>
</dbReference>
<protein>
    <recommendedName>
        <fullName evidence="11">Olfactory receptor</fullName>
    </recommendedName>
</protein>
<dbReference type="FunFam" id="1.20.1070.10:FF:000003">
    <property type="entry name" value="Olfactory receptor"/>
    <property type="match status" value="1"/>
</dbReference>
<keyword evidence="11" id="KW-0552">Olfaction</keyword>
<feature type="transmembrane region" description="Helical" evidence="11">
    <location>
        <begin position="139"/>
        <end position="163"/>
    </location>
</feature>
<feature type="transmembrane region" description="Helical" evidence="11">
    <location>
        <begin position="241"/>
        <end position="260"/>
    </location>
</feature>
<dbReference type="InterPro" id="IPR017452">
    <property type="entry name" value="GPCR_Rhodpsn_7TM"/>
</dbReference>
<sequence>MVEDNYTFASEFILLGFTNQEDLQVMYFVLFLAIYVVTLIGNLGVIMLIRTDSCLHTPMYFFLSHLSLLDICYSSTIIPQTLLNFLVEKVISFVRCATQLFSFATCATTECYVLAAMAYDRYMAICNPLLYSVVMSQRLCIGMLAGAYLAGVISSTIHTVSIFRLPFCRSKRINHFFCDGPPLLALSCSDTHVNEVMVSAVVGFNMLSTTVFILVSYLSVLSTVLQIRSMASRHKAFSTCASHLVSIALYYGSSLFMYLRPGSRPSLEHGKVVSMLYSIIVPMLNPLIYSLRNTDMKNAMTKAKGRVLSSLSR</sequence>
<name>A0A7K7NB73_HALAL</name>
<reference evidence="13 14" key="1">
    <citation type="submission" date="2019-09" db="EMBL/GenBank/DDBJ databases">
        <title>Bird 10,000 Genomes (B10K) Project - Family phase.</title>
        <authorList>
            <person name="Zhang G."/>
        </authorList>
    </citation>
    <scope>NUCLEOTIDE SEQUENCE [LARGE SCALE GENOMIC DNA]</scope>
    <source>
        <strain evidence="13">OUT-0040</strain>
        <tissue evidence="13">Blood</tissue>
    </source>
</reference>
<dbReference type="PROSITE" id="PS00237">
    <property type="entry name" value="G_PROTEIN_RECEP_F1_1"/>
    <property type="match status" value="1"/>
</dbReference>
<feature type="transmembrane region" description="Helical" evidence="11">
    <location>
        <begin position="196"/>
        <end position="220"/>
    </location>
</feature>
<dbReference type="PRINTS" id="PR00245">
    <property type="entry name" value="OLFACTORYR"/>
</dbReference>
<feature type="transmembrane region" description="Helical" evidence="11">
    <location>
        <begin position="272"/>
        <end position="291"/>
    </location>
</feature>
<keyword evidence="8" id="KW-0325">Glycoprotein</keyword>
<evidence type="ECO:0000256" key="6">
    <source>
        <dbReference type="ARBA" id="ARBA00023136"/>
    </source>
</evidence>
<evidence type="ECO:0000313" key="14">
    <source>
        <dbReference type="Proteomes" id="UP000585422"/>
    </source>
</evidence>
<dbReference type="PRINTS" id="PR00237">
    <property type="entry name" value="GPCRRHODOPSN"/>
</dbReference>
<gene>
    <name evidence="13" type="ORF">HALALB_R15583</name>
</gene>
<dbReference type="OrthoDB" id="9440489at2759"/>
<evidence type="ECO:0000256" key="9">
    <source>
        <dbReference type="ARBA" id="ARBA00023224"/>
    </source>
</evidence>
<evidence type="ECO:0000256" key="5">
    <source>
        <dbReference type="ARBA" id="ARBA00023040"/>
    </source>
</evidence>
<keyword evidence="14" id="KW-1185">Reference proteome</keyword>
<comment type="caution">
    <text evidence="13">The sequence shown here is derived from an EMBL/GenBank/DDBJ whole genome shotgun (WGS) entry which is preliminary data.</text>
</comment>
<keyword evidence="9 10" id="KW-0807">Transducer</keyword>
<evidence type="ECO:0000256" key="3">
    <source>
        <dbReference type="ARBA" id="ARBA00022692"/>
    </source>
</evidence>
<dbReference type="Proteomes" id="UP000585422">
    <property type="component" value="Unassembled WGS sequence"/>
</dbReference>
<feature type="non-terminal residue" evidence="13">
    <location>
        <position position="313"/>
    </location>
</feature>
<proteinExistence type="inferred from homology"/>
<evidence type="ECO:0000256" key="1">
    <source>
        <dbReference type="ARBA" id="ARBA00002936"/>
    </source>
</evidence>
<keyword evidence="5 10" id="KW-0297">G-protein coupled receptor</keyword>
<dbReference type="PANTHER" id="PTHR48018">
    <property type="entry name" value="OLFACTORY RECEPTOR"/>
    <property type="match status" value="1"/>
</dbReference>
<comment type="function">
    <text evidence="1">Odorant receptor.</text>
</comment>